<evidence type="ECO:0000313" key="2">
    <source>
        <dbReference type="EMBL" id="MFC5492831.1"/>
    </source>
</evidence>
<evidence type="ECO:0000259" key="1">
    <source>
        <dbReference type="Pfam" id="PF13581"/>
    </source>
</evidence>
<dbReference type="RefSeq" id="WP_345171372.1">
    <property type="nucleotide sequence ID" value="NZ_BAABFQ010000003.1"/>
</dbReference>
<protein>
    <submittedName>
        <fullName evidence="2">ATP-binding protein</fullName>
    </submittedName>
</protein>
<keyword evidence="3" id="KW-1185">Reference proteome</keyword>
<dbReference type="InterPro" id="IPR036890">
    <property type="entry name" value="HATPase_C_sf"/>
</dbReference>
<reference evidence="3" key="1">
    <citation type="journal article" date="2019" name="Int. J. Syst. Evol. Microbiol.">
        <title>The Global Catalogue of Microorganisms (GCM) 10K type strain sequencing project: providing services to taxonomists for standard genome sequencing and annotation.</title>
        <authorList>
            <consortium name="The Broad Institute Genomics Platform"/>
            <consortium name="The Broad Institute Genome Sequencing Center for Infectious Disease"/>
            <person name="Wu L."/>
            <person name="Ma J."/>
        </authorList>
    </citation>
    <scope>NUCLEOTIDE SEQUENCE [LARGE SCALE GENOMIC DNA]</scope>
    <source>
        <strain evidence="3">KACC 13778</strain>
    </source>
</reference>
<evidence type="ECO:0000313" key="3">
    <source>
        <dbReference type="Proteomes" id="UP001595956"/>
    </source>
</evidence>
<dbReference type="SUPFAM" id="SSF55874">
    <property type="entry name" value="ATPase domain of HSP90 chaperone/DNA topoisomerase II/histidine kinase"/>
    <property type="match status" value="1"/>
</dbReference>
<proteinExistence type="predicted"/>
<dbReference type="Proteomes" id="UP001595956">
    <property type="component" value="Unassembled WGS sequence"/>
</dbReference>
<accession>A0ABW0MYB3</accession>
<dbReference type="CDD" id="cd16936">
    <property type="entry name" value="HATPase_RsbW-like"/>
    <property type="match status" value="1"/>
</dbReference>
<dbReference type="GO" id="GO:0005524">
    <property type="term" value="F:ATP binding"/>
    <property type="evidence" value="ECO:0007669"/>
    <property type="project" value="UniProtKB-KW"/>
</dbReference>
<gene>
    <name evidence="2" type="ORF">ACFPKY_06960</name>
</gene>
<comment type="caution">
    <text evidence="2">The sequence shown here is derived from an EMBL/GenBank/DDBJ whole genome shotgun (WGS) entry which is preliminary data.</text>
</comment>
<sequence length="144" mass="15670">MTEGNDGRLDLSAPATPEMMGLVHAVLEQLWEAHDDVAATDRVRFEMAVIEILGNIVEHAYEIDSTDTGSRRFDVSVAATETELVASFGDNGLPMSIDLSDVAMPDELAESGRGLALAMAAVDDLSYERENGRNLWRLTCTRKG</sequence>
<dbReference type="EMBL" id="JBHSMD010000002">
    <property type="protein sequence ID" value="MFC5492831.1"/>
    <property type="molecule type" value="Genomic_DNA"/>
</dbReference>
<dbReference type="InterPro" id="IPR003594">
    <property type="entry name" value="HATPase_dom"/>
</dbReference>
<name>A0ABW0MYB3_9ACTN</name>
<feature type="domain" description="Histidine kinase/HSP90-like ATPase" evidence="1">
    <location>
        <begin position="14"/>
        <end position="138"/>
    </location>
</feature>
<keyword evidence="2" id="KW-0547">Nucleotide-binding</keyword>
<organism evidence="2 3">
    <name type="scientific">Nocardioides caricicola</name>
    <dbReference type="NCBI Taxonomy" id="634770"/>
    <lineage>
        <taxon>Bacteria</taxon>
        <taxon>Bacillati</taxon>
        <taxon>Actinomycetota</taxon>
        <taxon>Actinomycetes</taxon>
        <taxon>Propionibacteriales</taxon>
        <taxon>Nocardioidaceae</taxon>
        <taxon>Nocardioides</taxon>
    </lineage>
</organism>
<dbReference type="Gene3D" id="3.30.565.10">
    <property type="entry name" value="Histidine kinase-like ATPase, C-terminal domain"/>
    <property type="match status" value="1"/>
</dbReference>
<keyword evidence="2" id="KW-0067">ATP-binding</keyword>
<dbReference type="Pfam" id="PF13581">
    <property type="entry name" value="HATPase_c_2"/>
    <property type="match status" value="1"/>
</dbReference>